<dbReference type="SUPFAM" id="SSF102114">
    <property type="entry name" value="Radical SAM enzymes"/>
    <property type="match status" value="1"/>
</dbReference>
<dbReference type="SFLD" id="SFLDG01084">
    <property type="entry name" value="Uncharacterised_Radical_SAM_Su"/>
    <property type="match status" value="1"/>
</dbReference>
<keyword evidence="2" id="KW-0408">Iron</keyword>
<evidence type="ECO:0000256" key="1">
    <source>
        <dbReference type="ARBA" id="ARBA00022723"/>
    </source>
</evidence>
<evidence type="ECO:0000313" key="4">
    <source>
        <dbReference type="EMBL" id="SMO59684.1"/>
    </source>
</evidence>
<protein>
    <submittedName>
        <fullName evidence="4">DNA repair photolyase</fullName>
    </submittedName>
</protein>
<dbReference type="SFLD" id="SFLDS00029">
    <property type="entry name" value="Radical_SAM"/>
    <property type="match status" value="1"/>
</dbReference>
<dbReference type="Gene3D" id="3.80.30.30">
    <property type="match status" value="1"/>
</dbReference>
<proteinExistence type="predicted"/>
<dbReference type="AlphaFoldDB" id="A0A521CJT6"/>
<dbReference type="RefSeq" id="WP_142935604.1">
    <property type="nucleotide sequence ID" value="NZ_FXTM01000013.1"/>
</dbReference>
<keyword evidence="1" id="KW-0479">Metal-binding</keyword>
<keyword evidence="5" id="KW-1185">Reference proteome</keyword>
<gene>
    <name evidence="4" type="ORF">SAMN06269117_11346</name>
</gene>
<dbReference type="GO" id="GO:0046872">
    <property type="term" value="F:metal ion binding"/>
    <property type="evidence" value="ECO:0007669"/>
    <property type="project" value="UniProtKB-KW"/>
</dbReference>
<evidence type="ECO:0000256" key="2">
    <source>
        <dbReference type="ARBA" id="ARBA00023004"/>
    </source>
</evidence>
<accession>A0A521CJT6</accession>
<dbReference type="GO" id="GO:0051536">
    <property type="term" value="F:iron-sulfur cluster binding"/>
    <property type="evidence" value="ECO:0007669"/>
    <property type="project" value="UniProtKB-KW"/>
</dbReference>
<dbReference type="InterPro" id="IPR007197">
    <property type="entry name" value="rSAM"/>
</dbReference>
<dbReference type="EMBL" id="FXTM01000013">
    <property type="protein sequence ID" value="SMO59684.1"/>
    <property type="molecule type" value="Genomic_DNA"/>
</dbReference>
<dbReference type="GO" id="GO:0016829">
    <property type="term" value="F:lyase activity"/>
    <property type="evidence" value="ECO:0007669"/>
    <property type="project" value="UniProtKB-KW"/>
</dbReference>
<evidence type="ECO:0000256" key="3">
    <source>
        <dbReference type="ARBA" id="ARBA00023014"/>
    </source>
</evidence>
<dbReference type="PANTHER" id="PTHR43432:SF4">
    <property type="entry name" value="RADICAL SAM CORE DOMAIN-CONTAINING PROTEIN"/>
    <property type="match status" value="1"/>
</dbReference>
<dbReference type="OrthoDB" id="9785699at2"/>
<dbReference type="PANTHER" id="PTHR43432">
    <property type="entry name" value="SLR0285 PROTEIN"/>
    <property type="match status" value="1"/>
</dbReference>
<dbReference type="Proteomes" id="UP000317315">
    <property type="component" value="Unassembled WGS sequence"/>
</dbReference>
<dbReference type="InterPro" id="IPR040086">
    <property type="entry name" value="MJ0683-like"/>
</dbReference>
<sequence length="473" mass="54146">MGKKVNFFKEANNFTVFGSIPAFPIGVNYEAFRWCFRGCAYCFACINKKKIFDLSVGGLGSPSKLIHSTVSTVEKADKNPNPNSFLDWYLKNRYPIYASNNSDIFVPGCEGVSRQLLEIFDEYGFPFFFTTKGIHTKELFKTLIQMSTPRAGLITITSLSDKYRKKYEPESLSPEERFELVAKLNEAGIPTGINVVPFLHSQFPTLKEIEKLLTKAKEVGAREVTFGALNFRGGTLKIIPENFKFLELSPPASKYYYINRKGVYANFPKLSKLFQEIENISKDLEVRTSYQWELNTLIKSINYPLDDEGSYTVTYQNLVDTFSPKIVPTIQMILNELRKRKDSEIFVFTLSEFIETAKEVCNLIAFPYSQRFRDIHSSFQIDRAFSKALKQMSFLEMLRYGWLKEAGHNLFEDYTVWKVKDSEGNLLVDENGDPLAVFLPSIELLQAKTNPKDGVTDGVLSTEFLKEFGIEFE</sequence>
<evidence type="ECO:0000313" key="5">
    <source>
        <dbReference type="Proteomes" id="UP000317315"/>
    </source>
</evidence>
<dbReference type="InterPro" id="IPR058240">
    <property type="entry name" value="rSAM_sf"/>
</dbReference>
<organism evidence="4 5">
    <name type="scientific">Balnearium lithotrophicum</name>
    <dbReference type="NCBI Taxonomy" id="223788"/>
    <lineage>
        <taxon>Bacteria</taxon>
        <taxon>Pseudomonadati</taxon>
        <taxon>Aquificota</taxon>
        <taxon>Aquificia</taxon>
        <taxon>Desulfurobacteriales</taxon>
        <taxon>Desulfurobacteriaceae</taxon>
        <taxon>Balnearium</taxon>
    </lineage>
</organism>
<keyword evidence="4" id="KW-0456">Lyase</keyword>
<name>A0A521CJT6_9BACT</name>
<keyword evidence="3" id="KW-0411">Iron-sulfur</keyword>
<reference evidence="4 5" key="1">
    <citation type="submission" date="2017-05" db="EMBL/GenBank/DDBJ databases">
        <authorList>
            <person name="Varghese N."/>
            <person name="Submissions S."/>
        </authorList>
    </citation>
    <scope>NUCLEOTIDE SEQUENCE [LARGE SCALE GENOMIC DNA]</scope>
    <source>
        <strain evidence="4 5">DSM 16304</strain>
    </source>
</reference>